<reference evidence="1 2" key="1">
    <citation type="submission" date="2021-04" db="EMBL/GenBank/DDBJ databases">
        <title>Whole genome sequence of Jiella sp. KSK16Y-1.</title>
        <authorList>
            <person name="Tuo L."/>
        </authorList>
    </citation>
    <scope>NUCLEOTIDE SEQUENCE [LARGE SCALE GENOMIC DNA]</scope>
    <source>
        <strain evidence="1 2">KSK16Y-1</strain>
    </source>
</reference>
<name>A0ABS4BCQ8_9HYPH</name>
<protein>
    <recommendedName>
        <fullName evidence="3">Phosphatase</fullName>
    </recommendedName>
</protein>
<gene>
    <name evidence="1" type="ORF">J6595_01780</name>
</gene>
<accession>A0ABS4BCQ8</accession>
<dbReference type="Proteomes" id="UP000678276">
    <property type="component" value="Unassembled WGS sequence"/>
</dbReference>
<evidence type="ECO:0000313" key="1">
    <source>
        <dbReference type="EMBL" id="MBP0614317.1"/>
    </source>
</evidence>
<proteinExistence type="predicted"/>
<comment type="caution">
    <text evidence="1">The sequence shown here is derived from an EMBL/GenBank/DDBJ whole genome shotgun (WGS) entry which is preliminary data.</text>
</comment>
<dbReference type="RefSeq" id="WP_209592728.1">
    <property type="nucleotide sequence ID" value="NZ_JAGJCF010000001.1"/>
</dbReference>
<dbReference type="EMBL" id="JAGJCF010000001">
    <property type="protein sequence ID" value="MBP0614317.1"/>
    <property type="molecule type" value="Genomic_DNA"/>
</dbReference>
<evidence type="ECO:0008006" key="3">
    <source>
        <dbReference type="Google" id="ProtNLM"/>
    </source>
</evidence>
<evidence type="ECO:0000313" key="2">
    <source>
        <dbReference type="Proteomes" id="UP000678276"/>
    </source>
</evidence>
<sequence length="181" mass="19032">MSICGQSEARRFHADLAPTHVLSIITPGRSYLGPRDVAPDCHLKVEFDDVEDAGLPGAPTLGQALEILSWASALPETAKLCLHGLQGGRRAPAVGLGILAAVVDPSEATAALSPFCRQAPDPNPLLVRLFDEALGLDGALVEACATRFVASRATQRRRSTESDASFDFGMLAIDRGQAQSG</sequence>
<organism evidence="1 2">
    <name type="scientific">Jiella mangrovi</name>
    <dbReference type="NCBI Taxonomy" id="2821407"/>
    <lineage>
        <taxon>Bacteria</taxon>
        <taxon>Pseudomonadati</taxon>
        <taxon>Pseudomonadota</taxon>
        <taxon>Alphaproteobacteria</taxon>
        <taxon>Hyphomicrobiales</taxon>
        <taxon>Aurantimonadaceae</taxon>
        <taxon>Jiella</taxon>
    </lineage>
</organism>
<keyword evidence="2" id="KW-1185">Reference proteome</keyword>